<accession>A0ABY5Q6C3</accession>
<dbReference type="RefSeq" id="WP_257857703.1">
    <property type="nucleotide sequence ID" value="NZ_CP102514.1"/>
</dbReference>
<feature type="region of interest" description="Disordered" evidence="1">
    <location>
        <begin position="1"/>
        <end position="21"/>
    </location>
</feature>
<gene>
    <name evidence="3" type="ORF">NRK68_33665</name>
</gene>
<evidence type="ECO:0000313" key="3">
    <source>
        <dbReference type="EMBL" id="UUY51759.1"/>
    </source>
</evidence>
<evidence type="ECO:0000256" key="1">
    <source>
        <dbReference type="SAM" id="MobiDB-lite"/>
    </source>
</evidence>
<dbReference type="InterPro" id="IPR000387">
    <property type="entry name" value="Tyr_Pase_dom"/>
</dbReference>
<dbReference type="SUPFAM" id="SSF52799">
    <property type="entry name" value="(Phosphotyrosine protein) phosphatases II"/>
    <property type="match status" value="1"/>
</dbReference>
<feature type="domain" description="Tyrosine specific protein phosphatases" evidence="2">
    <location>
        <begin position="83"/>
        <end position="150"/>
    </location>
</feature>
<keyword evidence="4" id="KW-1185">Reference proteome</keyword>
<dbReference type="EMBL" id="CP102514">
    <property type="protein sequence ID" value="UUY51759.1"/>
    <property type="molecule type" value="Genomic_DNA"/>
</dbReference>
<name>A0ABY5Q6C3_9ACTN</name>
<dbReference type="Gene3D" id="3.90.190.10">
    <property type="entry name" value="Protein tyrosine phosphatase superfamily"/>
    <property type="match status" value="1"/>
</dbReference>
<proteinExistence type="predicted"/>
<sequence length="170" mass="18689">MKTRQRNPDVPEPDEPWSEISPGLWMGGHYWTDGTGRLQPAVAGDEFDLVISLFTRTGHGPHPAVQHLITELPDGPLTAGQIHSIQELARTAAHALRDGRTVLVRCHSGYNRSGLVTAQSLIELGYTSDAAIRLIRQRRSPRALNNETFEQYLTTGLHVAHLLSGLDTLG</sequence>
<dbReference type="PROSITE" id="PS50056">
    <property type="entry name" value="TYR_PHOSPHATASE_2"/>
    <property type="match status" value="1"/>
</dbReference>
<organism evidence="3 4">
    <name type="scientific">Streptomyces yangpuensis</name>
    <dbReference type="NCBI Taxonomy" id="1648182"/>
    <lineage>
        <taxon>Bacteria</taxon>
        <taxon>Bacillati</taxon>
        <taxon>Actinomycetota</taxon>
        <taxon>Actinomycetes</taxon>
        <taxon>Kitasatosporales</taxon>
        <taxon>Streptomycetaceae</taxon>
        <taxon>Streptomyces</taxon>
    </lineage>
</organism>
<reference evidence="3" key="1">
    <citation type="submission" date="2022-08" db="EMBL/GenBank/DDBJ databases">
        <authorList>
            <person name="Tian L."/>
        </authorList>
    </citation>
    <scope>NUCLEOTIDE SEQUENCE</scope>
    <source>
        <strain evidence="3">CM253</strain>
    </source>
</reference>
<protein>
    <submittedName>
        <fullName evidence="3">Protein phosphatase</fullName>
    </submittedName>
</protein>
<dbReference type="Proteomes" id="UP001057738">
    <property type="component" value="Chromosome"/>
</dbReference>
<evidence type="ECO:0000259" key="2">
    <source>
        <dbReference type="PROSITE" id="PS50056"/>
    </source>
</evidence>
<dbReference type="GeneID" id="95578486"/>
<dbReference type="InterPro" id="IPR029021">
    <property type="entry name" value="Prot-tyrosine_phosphatase-like"/>
</dbReference>
<evidence type="ECO:0000313" key="4">
    <source>
        <dbReference type="Proteomes" id="UP001057738"/>
    </source>
</evidence>